<dbReference type="GO" id="GO:0016020">
    <property type="term" value="C:membrane"/>
    <property type="evidence" value="ECO:0007669"/>
    <property type="project" value="TreeGrafter"/>
</dbReference>
<feature type="compositionally biased region" description="Polar residues" evidence="3">
    <location>
        <begin position="401"/>
        <end position="410"/>
    </location>
</feature>
<feature type="region of interest" description="Disordered" evidence="3">
    <location>
        <begin position="518"/>
        <end position="540"/>
    </location>
</feature>
<feature type="compositionally biased region" description="Polar residues" evidence="3">
    <location>
        <begin position="1367"/>
        <end position="1382"/>
    </location>
</feature>
<dbReference type="Proteomes" id="UP001066276">
    <property type="component" value="Chromosome 9"/>
</dbReference>
<feature type="compositionally biased region" description="Basic residues" evidence="3">
    <location>
        <begin position="1028"/>
        <end position="1038"/>
    </location>
</feature>
<accession>A0AAV7MLC5</accession>
<keyword evidence="6" id="KW-1185">Reference proteome</keyword>
<feature type="repeat" description="WD" evidence="2">
    <location>
        <begin position="1540"/>
        <end position="1584"/>
    </location>
</feature>
<evidence type="ECO:0000256" key="1">
    <source>
        <dbReference type="ARBA" id="ARBA00022737"/>
    </source>
</evidence>
<feature type="repeat" description="WD" evidence="2">
    <location>
        <begin position="1709"/>
        <end position="1748"/>
    </location>
</feature>
<dbReference type="PANTHER" id="PTHR14435:SF2">
    <property type="entry name" value="ZINC FINGER PROTEIN 106"/>
    <property type="match status" value="1"/>
</dbReference>
<feature type="compositionally biased region" description="Polar residues" evidence="3">
    <location>
        <begin position="1476"/>
        <end position="1486"/>
    </location>
</feature>
<dbReference type="SMART" id="SM00320">
    <property type="entry name" value="WD40"/>
    <property type="match status" value="6"/>
</dbReference>
<feature type="compositionally biased region" description="Basic and acidic residues" evidence="3">
    <location>
        <begin position="439"/>
        <end position="455"/>
    </location>
</feature>
<evidence type="ECO:0000256" key="3">
    <source>
        <dbReference type="SAM" id="MobiDB-lite"/>
    </source>
</evidence>
<keyword evidence="1" id="KW-0677">Repeat</keyword>
<dbReference type="Gene3D" id="2.130.10.10">
    <property type="entry name" value="YVTN repeat-like/Quinoprotein amine dehydrogenase"/>
    <property type="match status" value="2"/>
</dbReference>
<gene>
    <name evidence="5" type="ORF">NDU88_001381</name>
</gene>
<feature type="compositionally biased region" description="Basic and acidic residues" evidence="3">
    <location>
        <begin position="1417"/>
        <end position="1434"/>
    </location>
</feature>
<reference evidence="5" key="1">
    <citation type="journal article" date="2022" name="bioRxiv">
        <title>Sequencing and chromosome-scale assembly of the giantPleurodeles waltlgenome.</title>
        <authorList>
            <person name="Brown T."/>
            <person name="Elewa A."/>
            <person name="Iarovenko S."/>
            <person name="Subramanian E."/>
            <person name="Araus A.J."/>
            <person name="Petzold A."/>
            <person name="Susuki M."/>
            <person name="Suzuki K.-i.T."/>
            <person name="Hayashi T."/>
            <person name="Toyoda A."/>
            <person name="Oliveira C."/>
            <person name="Osipova E."/>
            <person name="Leigh N.D."/>
            <person name="Simon A."/>
            <person name="Yun M.H."/>
        </authorList>
    </citation>
    <scope>NUCLEOTIDE SEQUENCE</scope>
    <source>
        <strain evidence="5">20211129_DDA</strain>
        <tissue evidence="5">Liver</tissue>
    </source>
</reference>
<dbReference type="Pfam" id="PF00400">
    <property type="entry name" value="WD40"/>
    <property type="match status" value="5"/>
</dbReference>
<evidence type="ECO:0000259" key="4">
    <source>
        <dbReference type="PROSITE" id="PS00028"/>
    </source>
</evidence>
<feature type="region of interest" description="Disordered" evidence="3">
    <location>
        <begin position="683"/>
        <end position="726"/>
    </location>
</feature>
<name>A0AAV7MLC5_PLEWA</name>
<feature type="compositionally biased region" description="Basic and acidic residues" evidence="3">
    <location>
        <begin position="949"/>
        <end position="963"/>
    </location>
</feature>
<dbReference type="SUPFAM" id="SSF50978">
    <property type="entry name" value="WD40 repeat-like"/>
    <property type="match status" value="1"/>
</dbReference>
<feature type="region of interest" description="Disordered" evidence="3">
    <location>
        <begin position="1226"/>
        <end position="1267"/>
    </location>
</feature>
<feature type="compositionally biased region" description="Basic and acidic residues" evidence="3">
    <location>
        <begin position="769"/>
        <end position="778"/>
    </location>
</feature>
<dbReference type="PROSITE" id="PS50082">
    <property type="entry name" value="WD_REPEATS_2"/>
    <property type="match status" value="2"/>
</dbReference>
<evidence type="ECO:0000313" key="5">
    <source>
        <dbReference type="EMBL" id="KAJ1103964.1"/>
    </source>
</evidence>
<feature type="compositionally biased region" description="Low complexity" evidence="3">
    <location>
        <begin position="1394"/>
        <end position="1404"/>
    </location>
</feature>
<dbReference type="InterPro" id="IPR013087">
    <property type="entry name" value="Znf_C2H2_type"/>
</dbReference>
<feature type="region of interest" description="Disordered" evidence="3">
    <location>
        <begin position="1321"/>
        <end position="1347"/>
    </location>
</feature>
<keyword evidence="2" id="KW-0853">WD repeat</keyword>
<dbReference type="InterPro" id="IPR042622">
    <property type="entry name" value="Znf106"/>
</dbReference>
<feature type="region of interest" description="Disordered" evidence="3">
    <location>
        <begin position="1474"/>
        <end position="1500"/>
    </location>
</feature>
<evidence type="ECO:0000313" key="6">
    <source>
        <dbReference type="Proteomes" id="UP001066276"/>
    </source>
</evidence>
<feature type="region of interest" description="Disordered" evidence="3">
    <location>
        <begin position="1161"/>
        <end position="1210"/>
    </location>
</feature>
<organism evidence="5 6">
    <name type="scientific">Pleurodeles waltl</name>
    <name type="common">Iberian ribbed newt</name>
    <dbReference type="NCBI Taxonomy" id="8319"/>
    <lineage>
        <taxon>Eukaryota</taxon>
        <taxon>Metazoa</taxon>
        <taxon>Chordata</taxon>
        <taxon>Craniata</taxon>
        <taxon>Vertebrata</taxon>
        <taxon>Euteleostomi</taxon>
        <taxon>Amphibia</taxon>
        <taxon>Batrachia</taxon>
        <taxon>Caudata</taxon>
        <taxon>Salamandroidea</taxon>
        <taxon>Salamandridae</taxon>
        <taxon>Pleurodelinae</taxon>
        <taxon>Pleurodeles</taxon>
    </lineage>
</organism>
<dbReference type="GO" id="GO:0003723">
    <property type="term" value="F:RNA binding"/>
    <property type="evidence" value="ECO:0007669"/>
    <property type="project" value="InterPro"/>
</dbReference>
<feature type="compositionally biased region" description="Low complexity" evidence="3">
    <location>
        <begin position="984"/>
        <end position="1000"/>
    </location>
</feature>
<feature type="region of interest" description="Disordered" evidence="3">
    <location>
        <begin position="888"/>
        <end position="1039"/>
    </location>
</feature>
<dbReference type="PANTHER" id="PTHR14435">
    <property type="entry name" value="ZINC FINGER PROTEIN 106"/>
    <property type="match status" value="1"/>
</dbReference>
<feature type="region of interest" description="Disordered" evidence="3">
    <location>
        <begin position="349"/>
        <end position="501"/>
    </location>
</feature>
<feature type="compositionally biased region" description="Polar residues" evidence="3">
    <location>
        <begin position="379"/>
        <end position="392"/>
    </location>
</feature>
<dbReference type="EMBL" id="JANPWB010000013">
    <property type="protein sequence ID" value="KAJ1103964.1"/>
    <property type="molecule type" value="Genomic_DNA"/>
</dbReference>
<feature type="compositionally biased region" description="Low complexity" evidence="3">
    <location>
        <begin position="925"/>
        <end position="936"/>
    </location>
</feature>
<dbReference type="CDD" id="cd00200">
    <property type="entry name" value="WD40"/>
    <property type="match status" value="1"/>
</dbReference>
<dbReference type="InterPro" id="IPR036322">
    <property type="entry name" value="WD40_repeat_dom_sf"/>
</dbReference>
<dbReference type="GO" id="GO:0017124">
    <property type="term" value="F:SH3 domain binding"/>
    <property type="evidence" value="ECO:0007669"/>
    <property type="project" value="TreeGrafter"/>
</dbReference>
<evidence type="ECO:0000256" key="2">
    <source>
        <dbReference type="PROSITE-ProRule" id="PRU00221"/>
    </source>
</evidence>
<dbReference type="GO" id="GO:0005829">
    <property type="term" value="C:cytosol"/>
    <property type="evidence" value="ECO:0007669"/>
    <property type="project" value="TreeGrafter"/>
</dbReference>
<feature type="compositionally biased region" description="Polar residues" evidence="3">
    <location>
        <begin position="1229"/>
        <end position="1267"/>
    </location>
</feature>
<feature type="region of interest" description="Disordered" evidence="3">
    <location>
        <begin position="1360"/>
        <end position="1434"/>
    </location>
</feature>
<dbReference type="GO" id="GO:0008286">
    <property type="term" value="P:insulin receptor signaling pathway"/>
    <property type="evidence" value="ECO:0007669"/>
    <property type="project" value="TreeGrafter"/>
</dbReference>
<proteinExistence type="predicted"/>
<feature type="domain" description="C2H2-type" evidence="4">
    <location>
        <begin position="7"/>
        <end position="29"/>
    </location>
</feature>
<dbReference type="SMART" id="SM00355">
    <property type="entry name" value="ZnF_C2H2"/>
    <property type="match status" value="3"/>
</dbReference>
<dbReference type="InterPro" id="IPR015943">
    <property type="entry name" value="WD40/YVTN_repeat-like_dom_sf"/>
</dbReference>
<feature type="compositionally biased region" description="Polar residues" evidence="3">
    <location>
        <begin position="354"/>
        <end position="363"/>
    </location>
</feature>
<sequence length="1856" mass="206043">MVRERKCILCHIVYNTKKEMDEHMRSMLHHRELENLKGRDSSHECRVCQVTVVGLSTYAKHISSQLHKDNTDAYDREEEGNEEAEEEYFDQELVQLINQRKQQNRQDEKSKTCLEPETDDRRLQRIRENRAPHGNRDSYEQDVWLHHGMPHRDWKWGSEGFGNLRKGNFQHPSQSPNSSHYPRGAKGRGGWQLIPPAGPANRHQVLNNPGTVWHSKRGGAVPWNHSGTIINHNWNPESGASFPMWHPGNPVGNWSSAPCAANGWNDGFQPGRNRMDDMGVGWNTNRGRPINYNQMRYTWERPEKDHATALKPYGNRAEEQCNKSMYPEDYTSDHLPLGTSFQFTAQEKSEYKTTKYTAKGTNPSKDKPHRWSPYPSQKAAENQPPTEDVSGSSEKEPQKLLKNNETNKSDSFPKLSANEDLCQPKSNHLDADPSNPFKESADTASERRSEQDNSKSSRMPPLKCPLLPSPNKRPTQKREAASVQNSVKPSLPASPRESRTRLSALNLETVHTNSYTSKLRSASCRSPANKASIDTPQKESMESLSEVLRKAKEILQSSQSMRSQHLLKSYKKQAEEVSNSDKVSKNSEMAAELHVELLDNISDEELSDYERSGSKSKNTCLFGDTLLPCKDKSNEDRNNFEISGNFSSTSDVTAGPNKCVPHTVESKEPPLCLLENLERTSLESEFSEDQLQADAQVESDGDRSNVCDQDMQKGASQQPLLPPLSKLGLPVSLQRDLTRHMCPKSKATAHPPEPNLNNARRIRNVSGHRKSETEKESGLKPTLRQILNASRRNVNWEQVIQHVTKKKQELGKGLPRFGIEMVAPVQNEQEEFDMEEDSQLSNFEGFHWEAITVPLPGTARKRSLSESSVVVDRTSSVYALFSDQAADRGKKRQDVLTSQLDSVPLGPNGSEDMQTEAKPKATVCPASSPSPEVPAAQHSTLSPVAVASVKREQSPEQRLDNQKTTEILEEGHSLVPPQALTLPTSSSVDAATDSSCASSTEQNDSQSVGKKRRATLDCSPEIPNLERKNKRRKIKGKKERSQVDQLLSISLREEELSRSLQSLDTKMLQARATLQAAYVEVQHLMVLKQQITMEMSAMRTQRIQILQGLQETLDNPEHADSPVGRQAVEKNSNLQAAATAGSSPSNIFSLLLEQPAYISPHTSPSSAGLGTPLQVRTPPAFQAPGRVTAAAPDSSALIKRETPSAQGGRMDKSIFTVQAGSVQLPGLIGQNSFQSTPEESSTGKSNSRSTEIHSQPQSSQTSVAQGSNSVLEGALLQKPTSVFPCHPLPGQTSVVKDSNYCLDQSQQQAISTIALVEEKGSKKKKKLRKKKTLKAAHVPENSDTEQDISCNPVRKLKCKKMTKEGKVTTSTSFDQEESSTALGNERNKDENDSDSSVEVVEVSNPTLEIVAIDSAPEEAKPDSPSKRDPLSNTEKRLVEVARSGYDEVSSTSEMGANYRNGVLRSVPEVRIPISSVKGSKNSSEVSSEPGEDEDPTEGNFEGHQAAVNAIQIFGGLLYTCSADKTVNAYNLVSRKRVAIFEGHTSKVNCLLITLTSGKKSVLYTGSSDHTIRCYNIKTQECTNQFHLDDRVVCLHARWRILFAGLANGCVITFSIKSGKQLDTFECHGPRAVSCLASAQEGSRRLLLVGSYDCTISVRDAQNGLLLRTLEGHSKTVLCMKVVNDLVFSGSSDQSVHAHNIHTGELVRIYKGHNHAVTVVNILGKVMVTASLDKFVRVYELQSHDRLQVYGGHKDMIMCMTIHKSMIYTGCYDGSIQAVRLNLLQNYRCWWHGCSLIFGVVDHLKQHLLTDHTNANFQTLKCRWKSCDAFFTARRGSKQDAAGHIERHAEEDSKIDT</sequence>
<feature type="region of interest" description="Disordered" evidence="3">
    <location>
        <begin position="744"/>
        <end position="780"/>
    </location>
</feature>
<comment type="caution">
    <text evidence="5">The sequence shown here is derived from an EMBL/GenBank/DDBJ whole genome shotgun (WGS) entry which is preliminary data.</text>
</comment>
<dbReference type="FunFam" id="2.130.10.10:FF:000114">
    <property type="entry name" value="zinc finger protein 106 isoform X1"/>
    <property type="match status" value="1"/>
</dbReference>
<protein>
    <recommendedName>
        <fullName evidence="4">C2H2-type domain-containing protein</fullName>
    </recommendedName>
</protein>
<dbReference type="InterPro" id="IPR001680">
    <property type="entry name" value="WD40_rpt"/>
</dbReference>
<dbReference type="PROSITE" id="PS00028">
    <property type="entry name" value="ZINC_FINGER_C2H2_1"/>
    <property type="match status" value="2"/>
</dbReference>
<feature type="domain" description="C2H2-type" evidence="4">
    <location>
        <begin position="1788"/>
        <end position="1811"/>
    </location>
</feature>
<feature type="compositionally biased region" description="Basic residues" evidence="3">
    <location>
        <begin position="1321"/>
        <end position="1334"/>
    </location>
</feature>
<feature type="region of interest" description="Disordered" evidence="3">
    <location>
        <begin position="100"/>
        <end position="137"/>
    </location>
</feature>
<feature type="compositionally biased region" description="Basic and acidic residues" evidence="3">
    <location>
        <begin position="104"/>
        <end position="137"/>
    </location>
</feature>